<dbReference type="SMART" id="SM00089">
    <property type="entry name" value="PKD"/>
    <property type="match status" value="1"/>
</dbReference>
<dbReference type="Pfam" id="PF16656">
    <property type="entry name" value="Pur_ac_phosph_N"/>
    <property type="match status" value="1"/>
</dbReference>
<dbReference type="GO" id="GO:0046872">
    <property type="term" value="F:metal ion binding"/>
    <property type="evidence" value="ECO:0007669"/>
    <property type="project" value="InterPro"/>
</dbReference>
<dbReference type="Gene3D" id="2.120.10.30">
    <property type="entry name" value="TolB, C-terminal domain"/>
    <property type="match status" value="1"/>
</dbReference>
<feature type="domain" description="Fibronectin type-III" evidence="4">
    <location>
        <begin position="564"/>
        <end position="651"/>
    </location>
</feature>
<dbReference type="Pfam" id="PF18911">
    <property type="entry name" value="PKD_4"/>
    <property type="match status" value="1"/>
</dbReference>
<keyword evidence="6" id="KW-1185">Reference proteome</keyword>
<dbReference type="Gene3D" id="2.60.120.200">
    <property type="match status" value="2"/>
</dbReference>
<dbReference type="PROSITE" id="PS50093">
    <property type="entry name" value="PKD"/>
    <property type="match status" value="1"/>
</dbReference>
<keyword evidence="1" id="KW-0732">Signal</keyword>
<dbReference type="RefSeq" id="WP_135169320.1">
    <property type="nucleotide sequence ID" value="NZ_SPQU01000005.1"/>
</dbReference>
<dbReference type="OrthoDB" id="9770043at2"/>
<dbReference type="InterPro" id="IPR011041">
    <property type="entry name" value="Quinoprot_gluc/sorb_DH_b-prop"/>
</dbReference>
<dbReference type="SUPFAM" id="SSF49899">
    <property type="entry name" value="Concanavalin A-like lectins/glucanases"/>
    <property type="match status" value="2"/>
</dbReference>
<dbReference type="PANTHER" id="PTHR19328">
    <property type="entry name" value="HEDGEHOG-INTERACTING PROTEIN"/>
    <property type="match status" value="1"/>
</dbReference>
<feature type="domain" description="PKD" evidence="3">
    <location>
        <begin position="1422"/>
        <end position="1508"/>
    </location>
</feature>
<evidence type="ECO:0000256" key="2">
    <source>
        <dbReference type="ARBA" id="ARBA00023157"/>
    </source>
</evidence>
<evidence type="ECO:0000259" key="4">
    <source>
        <dbReference type="PROSITE" id="PS50853"/>
    </source>
</evidence>
<dbReference type="Gene3D" id="2.60.40.10">
    <property type="entry name" value="Immunoglobulins"/>
    <property type="match status" value="8"/>
</dbReference>
<dbReference type="PANTHER" id="PTHR19328:SF13">
    <property type="entry name" value="HIPL1 PROTEIN"/>
    <property type="match status" value="1"/>
</dbReference>
<evidence type="ECO:0000256" key="1">
    <source>
        <dbReference type="ARBA" id="ARBA00022729"/>
    </source>
</evidence>
<dbReference type="InterPro" id="IPR006558">
    <property type="entry name" value="LamG-like"/>
</dbReference>
<sequence>MSNSWGLFGHLAQRIIYGSARSDRKTIVDGKRDAGHSASHSPLILETLEPRMLLAADPLGITAGYAFNEVSGTTTADASGHGIVGTLTNGATFTGGKYGNAVALDGVNDLVDLGNPSALQMTGSMTLSAWVYVHSFPADDAPVVSKRTWGESGYQLDITADTGPRTIGFKLTNSSGGQMFRYGATALQPNTWYHAAGVYDAAGQTLNVYLNGVLDNGQLTGTVTSSQQNSTANVNIGSRPGRTGFDFPGLIDDVRIADHALTPDQIQTDMATPLAGTADTITPAVSLTPPAPIVSGSVSLAASASDNIGVAGVKFLLDGNTLIGTEDTTSPYGVSWTTTTASNGSHVLTAQARDAANNITTSTPVSITVDNQAPTGTVTINGGAAATNSTSVTLTITATDAVTSVKQMRFSNNGSSYSTAEAFAPTKAWTLSNATGTKTVFVQIMDAAGNWSAAVTDTIVLDTTAPTISGQTATNLTANTARVTWTTNEPATSRVEYGLTTSYGSSTTLDATLVTAHSVTLTGLAPNTIYNFRVRSIDAAGNERIGSNATFTTTATQDTTPPSTPTGLVATGASTTQINLSWNASTDNVAVTGYQVFRNGTQVGTPTTTTFGDTGLSPGTSYTYTVRARDAASNLSGQSTAAVATTLTPDTTLPTSTITGPTGSTTVSGTITISANASDNVGVAGVTFLVDNIAVGGGEDLTSPYSVSWDTTTVVNGVHTITVRARDTSGNTGDSLPVSITVSNTQTPGLVAAYSFDEGSGTTAGDSSGQSNLATLNNGVAWVAGKHGQAASFDGVNDYISIPNSASTNISGSALTLSTWINPQPLASGDSVVIGKFWNTTMSSPYYQYGLELRGGNQTDFYIGTSSGARVAASGTTLPFNQWSHLAITFDGAQVKTYVNGNLVNTQALSATITARGNPMRVGADASTAQFYKGALDDLRIYNRVLTSAQVQSDMTTPIGNPTAGSPQVLIDSPINGAQVSGIVNVTADATDDTGIANVQFYIDNVATGSPDATDPYALAWDTRTASNGAHIITAKATDIDGHTTLSAPITVNVANSSFFQNEILATGFNLPTAIKFLPDGRMLVVELAGTIKILPPPYTTPDPTPFLQLTNIGSAGVQQGIYDIALDPNFNTNHYYYIFYTLGTPNVDRFSRFTANATLTGTVPGSEFVIYQDTEIANAEHHGGAINFSNDGKILLTTGEHFQAGDAQDLTKPRGKILRYNMDGTVPTDNPFYDGNGPNYDAIWALGLRNPFRAYYDAPTGRLIIGDVGGNGYSTAIEEIDIGAKGANYGWPDVETPNGNPAYTAPAYYYPHYGRDAAVVAGFVYHGTQFPSSYQGSFFFADYTQNWIKRLTFDANGNVAGVFNFEPADGSVDGPYGDIVYLTEGPDGALYYVDLGYSDISGTFGLSKIRRIEFIQSDLPPVATVSASPTKGPSPLTVNFSSNGSSDPEGKPLTYSWNFGDGATSTAANPSHTYTVSGPYQARLTVSDGVNSTLSTPIAISVGNSPVVSLLGPTDGAIFRAGDVITFSGTATDAEDGTLAASVYTWNIDFLHEGHVHPGTPITGVTSGTFTIPTSGHDFSGFTRYRITLTVTDSSGLQSSQSVTILPDKVNLNFSTTPAGLTLYLDGIAHTTPFTYDALIGFNHEIEARNATVGTTTYNFVSWSDSGTQNHIITVPVGGATYTATYNAVTTPAPLAFVQANSATPQTNQTQVSVAYTNAQTTGNTNILVIGWNNTTSNITSLTDSAGNVYQLAVPTARGSGISQAIYYAPNIKQAAAGTNTVTVTFNTATQYVDIRALEYSGLDVINPFDVGASAAGTSSSASSGAVTTSTAHELIFGAGTTTGGFTAAGSGFTTRVITTPDLDIAQDRFVTATGSYSATASLQGSAAWVMQVATFKAVS</sequence>
<dbReference type="SUPFAM" id="SSF49363">
    <property type="entry name" value="Purple acid phosphatase, N-terminal domain"/>
    <property type="match status" value="1"/>
</dbReference>
<dbReference type="SUPFAM" id="SSF49299">
    <property type="entry name" value="PKD domain"/>
    <property type="match status" value="1"/>
</dbReference>
<dbReference type="InterPro" id="IPR036116">
    <property type="entry name" value="FN3_sf"/>
</dbReference>
<dbReference type="SMART" id="SM00060">
    <property type="entry name" value="FN3"/>
    <property type="match status" value="2"/>
</dbReference>
<dbReference type="InterPro" id="IPR053786">
    <property type="entry name" value="LEPRxLL_CS"/>
</dbReference>
<dbReference type="InterPro" id="IPR012938">
    <property type="entry name" value="Glc/Sorbosone_DH"/>
</dbReference>
<dbReference type="Proteomes" id="UP000298225">
    <property type="component" value="Unassembled WGS sequence"/>
</dbReference>
<dbReference type="EMBL" id="SPQU01000005">
    <property type="protein sequence ID" value="TFV39495.1"/>
    <property type="molecule type" value="Genomic_DNA"/>
</dbReference>
<protein>
    <submittedName>
        <fullName evidence="5">PKD domain-containing protein</fullName>
    </submittedName>
</protein>
<dbReference type="InterPro" id="IPR000601">
    <property type="entry name" value="PKD_dom"/>
</dbReference>
<dbReference type="NCBIfam" id="NF012209">
    <property type="entry name" value="LEPR-8K"/>
    <property type="match status" value="1"/>
</dbReference>
<evidence type="ECO:0000259" key="3">
    <source>
        <dbReference type="PROSITE" id="PS50093"/>
    </source>
</evidence>
<dbReference type="SUPFAM" id="SSF49265">
    <property type="entry name" value="Fibronectin type III"/>
    <property type="match status" value="1"/>
</dbReference>
<evidence type="ECO:0000313" key="6">
    <source>
        <dbReference type="Proteomes" id="UP000298225"/>
    </source>
</evidence>
<dbReference type="InterPro" id="IPR035986">
    <property type="entry name" value="PKD_dom_sf"/>
</dbReference>
<dbReference type="Pfam" id="PF13385">
    <property type="entry name" value="Laminin_G_3"/>
    <property type="match status" value="2"/>
</dbReference>
<dbReference type="Pfam" id="PF07995">
    <property type="entry name" value="GSDH"/>
    <property type="match status" value="1"/>
</dbReference>
<name>A0A4Y9L7Y7_9BRAD</name>
<accession>A0A4Y9L7Y7</accession>
<dbReference type="GO" id="GO:0003993">
    <property type="term" value="F:acid phosphatase activity"/>
    <property type="evidence" value="ECO:0007669"/>
    <property type="project" value="InterPro"/>
</dbReference>
<dbReference type="InterPro" id="IPR022409">
    <property type="entry name" value="PKD/Chitinase_dom"/>
</dbReference>
<dbReference type="PROSITE" id="PS50853">
    <property type="entry name" value="FN3"/>
    <property type="match status" value="2"/>
</dbReference>
<dbReference type="SUPFAM" id="SSF50952">
    <property type="entry name" value="Soluble quinoprotein glucose dehydrogenase"/>
    <property type="match status" value="1"/>
</dbReference>
<dbReference type="InterPro" id="IPR015914">
    <property type="entry name" value="PAPs_N"/>
</dbReference>
<keyword evidence="2" id="KW-1015">Disulfide bond</keyword>
<dbReference type="CDD" id="cd00063">
    <property type="entry name" value="FN3"/>
    <property type="match status" value="2"/>
</dbReference>
<dbReference type="InterPro" id="IPR008963">
    <property type="entry name" value="Purple_acid_Pase-like_N"/>
</dbReference>
<comment type="caution">
    <text evidence="5">The sequence shown here is derived from an EMBL/GenBank/DDBJ whole genome shotgun (WGS) entry which is preliminary data.</text>
</comment>
<dbReference type="InterPro" id="IPR011042">
    <property type="entry name" value="6-blade_b-propeller_TolB-like"/>
</dbReference>
<feature type="domain" description="Fibronectin type-III" evidence="4">
    <location>
        <begin position="465"/>
        <end position="563"/>
    </location>
</feature>
<dbReference type="Pfam" id="PF00041">
    <property type="entry name" value="fn3"/>
    <property type="match status" value="1"/>
</dbReference>
<proteinExistence type="predicted"/>
<organism evidence="5 6">
    <name type="scientific">Bradyrhizobium frederickii</name>
    <dbReference type="NCBI Taxonomy" id="2560054"/>
    <lineage>
        <taxon>Bacteria</taxon>
        <taxon>Pseudomonadati</taxon>
        <taxon>Pseudomonadota</taxon>
        <taxon>Alphaproteobacteria</taxon>
        <taxon>Hyphomicrobiales</taxon>
        <taxon>Nitrobacteraceae</taxon>
        <taxon>Bradyrhizobium</taxon>
    </lineage>
</organism>
<dbReference type="CDD" id="cd00146">
    <property type="entry name" value="PKD"/>
    <property type="match status" value="1"/>
</dbReference>
<reference evidence="5 6" key="1">
    <citation type="submission" date="2019-03" db="EMBL/GenBank/DDBJ databases">
        <title>Bradyrhizobium strains diversity isolated from Chamaecrista fasciculata.</title>
        <authorList>
            <person name="Urquiaga M.C.O."/>
            <person name="Hungria M."/>
            <person name="Delamuta J.R.M."/>
        </authorList>
    </citation>
    <scope>NUCLEOTIDE SEQUENCE [LARGE SCALE GENOMIC DNA]</scope>
    <source>
        <strain evidence="5 6">CNPSo 3424</strain>
    </source>
</reference>
<gene>
    <name evidence="5" type="ORF">E4K66_13985</name>
</gene>
<evidence type="ECO:0000313" key="5">
    <source>
        <dbReference type="EMBL" id="TFV39495.1"/>
    </source>
</evidence>
<dbReference type="SMART" id="SM00560">
    <property type="entry name" value="LamGL"/>
    <property type="match status" value="2"/>
</dbReference>
<dbReference type="InterPro" id="IPR003961">
    <property type="entry name" value="FN3_dom"/>
</dbReference>
<dbReference type="InterPro" id="IPR013320">
    <property type="entry name" value="ConA-like_dom_sf"/>
</dbReference>
<dbReference type="InterPro" id="IPR013783">
    <property type="entry name" value="Ig-like_fold"/>
</dbReference>
<dbReference type="Pfam" id="PF17957">
    <property type="entry name" value="Big_7"/>
    <property type="match status" value="3"/>
</dbReference>